<dbReference type="Pfam" id="PF00755">
    <property type="entry name" value="Carn_acyltransf"/>
    <property type="match status" value="1"/>
</dbReference>
<keyword evidence="2" id="KW-0808">Transferase</keyword>
<dbReference type="PANTHER" id="PTHR22589">
    <property type="entry name" value="CARNITINE O-ACYLTRANSFERASE"/>
    <property type="match status" value="1"/>
</dbReference>
<dbReference type="InterPro" id="IPR000542">
    <property type="entry name" value="Carn_acyl_trans"/>
</dbReference>
<reference evidence="5" key="1">
    <citation type="submission" date="2015-12" db="EMBL/GenBank/DDBJ databases">
        <title>De novo transcriptome assembly of four potential Pierce s Disease insect vectors from Arizona vineyards.</title>
        <authorList>
            <person name="Tassone E.E."/>
        </authorList>
    </citation>
    <scope>NUCLEOTIDE SEQUENCE</scope>
</reference>
<comment type="pathway">
    <text evidence="1">Lipid metabolism; fatty acid beta-oxidation.</text>
</comment>
<dbReference type="UniPathway" id="UPA00659"/>
<dbReference type="InterPro" id="IPR039551">
    <property type="entry name" value="Cho/carn_acyl_trans"/>
</dbReference>
<dbReference type="Gene3D" id="3.30.559.70">
    <property type="entry name" value="Choline/Carnitine o-acyltransferase, domain 2"/>
    <property type="match status" value="1"/>
</dbReference>
<dbReference type="AlphaFoldDB" id="A0A1B6C5G3"/>
<comment type="catalytic activity">
    <reaction evidence="3">
        <text>4,8-dimethylnonanoyl-CoA + (R)-carnitine = O-4,8-dimethylnonanoyl-(R)-carnitine + CoA</text>
        <dbReference type="Rhea" id="RHEA:44860"/>
        <dbReference type="ChEBI" id="CHEBI:16347"/>
        <dbReference type="ChEBI" id="CHEBI:57287"/>
        <dbReference type="ChEBI" id="CHEBI:77061"/>
        <dbReference type="ChEBI" id="CHEBI:84654"/>
    </reaction>
</comment>
<evidence type="ECO:0000313" key="5">
    <source>
        <dbReference type="EMBL" id="JAS08752.1"/>
    </source>
</evidence>
<dbReference type="PANTHER" id="PTHR22589:SF14">
    <property type="entry name" value="CHOLINE O-ACETYLTRANSFERASE"/>
    <property type="match status" value="1"/>
</dbReference>
<sequence>TRLPSSFLDTGWLAGLPRRMFGASTPDDPGALGSTAQVDLPKLPVPDLNETMARYIETIRPITTSHQLEVTKNHIQAFCSADGPGPKIQEELKKRQKTMDNWAYDWWTRDMYYNILLCLPINVSPGMVFTPRKFESYTDIANLAARLVHLAVRHKEKLDRYALPCERAASREKGQPLCMSQYYRVFSSYRQPGIPYDQLITTKTSTEHIVVSCSNQFYVLFLKIKDTYLTEEQLSAQFAFILT</sequence>
<evidence type="ECO:0000256" key="1">
    <source>
        <dbReference type="ARBA" id="ARBA00005005"/>
    </source>
</evidence>
<evidence type="ECO:0000256" key="2">
    <source>
        <dbReference type="ARBA" id="ARBA00023315"/>
    </source>
</evidence>
<accession>A0A1B6C5G3</accession>
<dbReference type="GO" id="GO:0007274">
    <property type="term" value="P:neuromuscular synaptic transmission"/>
    <property type="evidence" value="ECO:0007669"/>
    <property type="project" value="TreeGrafter"/>
</dbReference>
<dbReference type="InterPro" id="IPR042572">
    <property type="entry name" value="Carn_acyl_trans_N"/>
</dbReference>
<feature type="non-terminal residue" evidence="5">
    <location>
        <position position="243"/>
    </location>
</feature>
<dbReference type="GO" id="GO:0045202">
    <property type="term" value="C:synapse"/>
    <property type="evidence" value="ECO:0007669"/>
    <property type="project" value="GOC"/>
</dbReference>
<dbReference type="SUPFAM" id="SSF52777">
    <property type="entry name" value="CoA-dependent acyltransferases"/>
    <property type="match status" value="1"/>
</dbReference>
<name>A0A1B6C5G3_9HEMI</name>
<protein>
    <recommendedName>
        <fullName evidence="4">Choline/carnitine acyltransferase domain-containing protein</fullName>
    </recommendedName>
</protein>
<proteinExistence type="predicted"/>
<keyword evidence="2" id="KW-0012">Acyltransferase</keyword>
<feature type="non-terminal residue" evidence="5">
    <location>
        <position position="1"/>
    </location>
</feature>
<gene>
    <name evidence="5" type="ORF">g.40524</name>
</gene>
<organism evidence="5">
    <name type="scientific">Clastoptera arizonana</name>
    <name type="common">Arizona spittle bug</name>
    <dbReference type="NCBI Taxonomy" id="38151"/>
    <lineage>
        <taxon>Eukaryota</taxon>
        <taxon>Metazoa</taxon>
        <taxon>Ecdysozoa</taxon>
        <taxon>Arthropoda</taxon>
        <taxon>Hexapoda</taxon>
        <taxon>Insecta</taxon>
        <taxon>Pterygota</taxon>
        <taxon>Neoptera</taxon>
        <taxon>Paraneoptera</taxon>
        <taxon>Hemiptera</taxon>
        <taxon>Auchenorrhyncha</taxon>
        <taxon>Cercopoidea</taxon>
        <taxon>Clastopteridae</taxon>
        <taxon>Clastoptera</taxon>
    </lineage>
</organism>
<dbReference type="GO" id="GO:0043005">
    <property type="term" value="C:neuron projection"/>
    <property type="evidence" value="ECO:0007669"/>
    <property type="project" value="TreeGrafter"/>
</dbReference>
<dbReference type="EMBL" id="GEDC01028546">
    <property type="protein sequence ID" value="JAS08752.1"/>
    <property type="molecule type" value="Transcribed_RNA"/>
</dbReference>
<dbReference type="PROSITE" id="PS00439">
    <property type="entry name" value="ACYLTRANSF_C_1"/>
    <property type="match status" value="1"/>
</dbReference>
<dbReference type="GO" id="GO:0008292">
    <property type="term" value="P:acetylcholine biosynthetic process"/>
    <property type="evidence" value="ECO:0007669"/>
    <property type="project" value="TreeGrafter"/>
</dbReference>
<evidence type="ECO:0000256" key="3">
    <source>
        <dbReference type="ARBA" id="ARBA00048999"/>
    </source>
</evidence>
<feature type="domain" description="Choline/carnitine acyltransferase" evidence="4">
    <location>
        <begin position="43"/>
        <end position="242"/>
    </location>
</feature>
<evidence type="ECO:0000259" key="4">
    <source>
        <dbReference type="Pfam" id="PF00755"/>
    </source>
</evidence>
<dbReference type="GO" id="GO:0006635">
    <property type="term" value="P:fatty acid beta-oxidation"/>
    <property type="evidence" value="ECO:0007669"/>
    <property type="project" value="UniProtKB-UniPathway"/>
</dbReference>
<dbReference type="GO" id="GO:0004102">
    <property type="term" value="F:choline O-acetyltransferase activity"/>
    <property type="evidence" value="ECO:0007669"/>
    <property type="project" value="TreeGrafter"/>
</dbReference>
<dbReference type="Gene3D" id="1.10.275.20">
    <property type="entry name" value="Choline/Carnitine o-acyltransferase"/>
    <property type="match status" value="1"/>
</dbReference>
<dbReference type="InterPro" id="IPR042231">
    <property type="entry name" value="Cho/carn_acyl_trans_2"/>
</dbReference>
<dbReference type="GO" id="GO:0005737">
    <property type="term" value="C:cytoplasm"/>
    <property type="evidence" value="ECO:0007669"/>
    <property type="project" value="TreeGrafter"/>
</dbReference>